<evidence type="ECO:0000313" key="3">
    <source>
        <dbReference type="Proteomes" id="UP001651690"/>
    </source>
</evidence>
<gene>
    <name evidence="2" type="ORF">NM203_07175</name>
</gene>
<sequence>MLTISLKRSLVAAVGAAALSLSVGGGVANADPIIDTTCTYPQVIAALNTENPTLAAKFASNPVAAGMLTNFLSAPPAERQKLATNFQQTSWGQKYFGAMSAIAGVCNNY</sequence>
<feature type="signal peptide" evidence="1">
    <location>
        <begin position="1"/>
        <end position="30"/>
    </location>
</feature>
<protein>
    <submittedName>
        <fullName evidence="2">Hemophore-related protein</fullName>
    </submittedName>
</protein>
<keyword evidence="3" id="KW-1185">Reference proteome</keyword>
<proteinExistence type="predicted"/>
<evidence type="ECO:0000313" key="2">
    <source>
        <dbReference type="EMBL" id="MCP9271963.1"/>
    </source>
</evidence>
<dbReference type="InterPro" id="IPR032407">
    <property type="entry name" value="MHB"/>
</dbReference>
<comment type="caution">
    <text evidence="2">The sequence shown here is derived from an EMBL/GenBank/DDBJ whole genome shotgun (WGS) entry which is preliminary data.</text>
</comment>
<evidence type="ECO:0000256" key="1">
    <source>
        <dbReference type="SAM" id="SignalP"/>
    </source>
</evidence>
<keyword evidence="1" id="KW-0732">Signal</keyword>
<organism evidence="2 3">
    <name type="scientific">Mycolicibacterium arenosum</name>
    <dbReference type="NCBI Taxonomy" id="2952157"/>
    <lineage>
        <taxon>Bacteria</taxon>
        <taxon>Bacillati</taxon>
        <taxon>Actinomycetota</taxon>
        <taxon>Actinomycetes</taxon>
        <taxon>Mycobacteriales</taxon>
        <taxon>Mycobacteriaceae</taxon>
        <taxon>Mycolicibacterium</taxon>
    </lineage>
</organism>
<feature type="chain" id="PRO_5047096863" evidence="1">
    <location>
        <begin position="31"/>
        <end position="109"/>
    </location>
</feature>
<dbReference type="EMBL" id="JANDBD010000002">
    <property type="protein sequence ID" value="MCP9271963.1"/>
    <property type="molecule type" value="Genomic_DNA"/>
</dbReference>
<dbReference type="NCBIfam" id="TIGR04529">
    <property type="entry name" value="MTB_hemophore"/>
    <property type="match status" value="1"/>
</dbReference>
<dbReference type="RefSeq" id="WP_255059090.1">
    <property type="nucleotide sequence ID" value="NZ_JANDBD010000002.1"/>
</dbReference>
<name>A0ABT1LYI3_9MYCO</name>
<dbReference type="Proteomes" id="UP001651690">
    <property type="component" value="Unassembled WGS sequence"/>
</dbReference>
<reference evidence="2 3" key="1">
    <citation type="submission" date="2022-06" db="EMBL/GenBank/DDBJ databases">
        <title>Mycolicibacterium sp. CAU 1645 isolated from seawater.</title>
        <authorList>
            <person name="Kim W."/>
        </authorList>
    </citation>
    <scope>NUCLEOTIDE SEQUENCE [LARGE SCALE GENOMIC DNA]</scope>
    <source>
        <strain evidence="2 3">CAU 1645</strain>
    </source>
</reference>
<accession>A0ABT1LYI3</accession>